<gene>
    <name evidence="2" type="ORF">K452DRAFT_320807</name>
</gene>
<sequence length="562" mass="61099">MFPTSYTSQPLRARIVGVVVDPIAQQWITAGYNVVFEPTTNVAVLLPVGPNEVTNIWQYQSRQNVTFDVNLSPGASGPRRTVPTFHSYKQPASHSMTLDPSAPAFQPTSSRASPMSSAPHTPRNSTSVSPQNTTPRTPRNTIPRAPRNNSAPVTPQNRTFASTRNSAPVTPRNCTPLPQKEQNFDAPIEIIASPTSEAGAPSTDTKSTSVVNNVPSNETLENDTAPVVASKKSSISSVTGLDAFSSPPDEDSAALFSVIQESVTRQQRRSSIASSTSSHALPQQYTPKSDDQPELHRPDNVDENMPASPEEENGYYGYYFALGSSEHGEDVADASPEDKSFGIEAADEKEDDEEPLIPSVEPSPSNIIELPSDDSSVESSTPELGAEGPTITSAYSMTRTSLSDPSYAIPSGIAADKKVEEKAEELELEPAHAHSPKRGDKERDGLARVLSAIHLQMQFNRISKALEDNVQKTEELQHNHAAPRWQQQKEVPRTAKPAIPKPGNFDKSQVLRVGGTRKTRNRRQNTTKADKASKPPTLTTFTFSLSSEEDKPDDSRVVEELE</sequence>
<accession>A0A6A6B5G4</accession>
<protein>
    <submittedName>
        <fullName evidence="2">Uncharacterized protein</fullName>
    </submittedName>
</protein>
<dbReference type="GeneID" id="54301848"/>
<feature type="region of interest" description="Disordered" evidence="1">
    <location>
        <begin position="473"/>
        <end position="562"/>
    </location>
</feature>
<dbReference type="EMBL" id="ML995495">
    <property type="protein sequence ID" value="KAF2138663.1"/>
    <property type="molecule type" value="Genomic_DNA"/>
</dbReference>
<evidence type="ECO:0000313" key="3">
    <source>
        <dbReference type="Proteomes" id="UP000799438"/>
    </source>
</evidence>
<feature type="compositionally biased region" description="Low complexity" evidence="1">
    <location>
        <begin position="269"/>
        <end position="278"/>
    </location>
</feature>
<evidence type="ECO:0000256" key="1">
    <source>
        <dbReference type="SAM" id="MobiDB-lite"/>
    </source>
</evidence>
<proteinExistence type="predicted"/>
<organism evidence="2 3">
    <name type="scientific">Aplosporella prunicola CBS 121167</name>
    <dbReference type="NCBI Taxonomy" id="1176127"/>
    <lineage>
        <taxon>Eukaryota</taxon>
        <taxon>Fungi</taxon>
        <taxon>Dikarya</taxon>
        <taxon>Ascomycota</taxon>
        <taxon>Pezizomycotina</taxon>
        <taxon>Dothideomycetes</taxon>
        <taxon>Dothideomycetes incertae sedis</taxon>
        <taxon>Botryosphaeriales</taxon>
        <taxon>Aplosporellaceae</taxon>
        <taxon>Aplosporella</taxon>
    </lineage>
</organism>
<dbReference type="RefSeq" id="XP_033394376.1">
    <property type="nucleotide sequence ID" value="XM_033544352.1"/>
</dbReference>
<evidence type="ECO:0000313" key="2">
    <source>
        <dbReference type="EMBL" id="KAF2138663.1"/>
    </source>
</evidence>
<reference evidence="2" key="1">
    <citation type="journal article" date="2020" name="Stud. Mycol.">
        <title>101 Dothideomycetes genomes: a test case for predicting lifestyles and emergence of pathogens.</title>
        <authorList>
            <person name="Haridas S."/>
            <person name="Albert R."/>
            <person name="Binder M."/>
            <person name="Bloem J."/>
            <person name="Labutti K."/>
            <person name="Salamov A."/>
            <person name="Andreopoulos B."/>
            <person name="Baker S."/>
            <person name="Barry K."/>
            <person name="Bills G."/>
            <person name="Bluhm B."/>
            <person name="Cannon C."/>
            <person name="Castanera R."/>
            <person name="Culley D."/>
            <person name="Daum C."/>
            <person name="Ezra D."/>
            <person name="Gonzalez J."/>
            <person name="Henrissat B."/>
            <person name="Kuo A."/>
            <person name="Liang C."/>
            <person name="Lipzen A."/>
            <person name="Lutzoni F."/>
            <person name="Magnuson J."/>
            <person name="Mondo S."/>
            <person name="Nolan M."/>
            <person name="Ohm R."/>
            <person name="Pangilinan J."/>
            <person name="Park H.-J."/>
            <person name="Ramirez L."/>
            <person name="Alfaro M."/>
            <person name="Sun H."/>
            <person name="Tritt A."/>
            <person name="Yoshinaga Y."/>
            <person name="Zwiers L.-H."/>
            <person name="Turgeon B."/>
            <person name="Goodwin S."/>
            <person name="Spatafora J."/>
            <person name="Crous P."/>
            <person name="Grigoriev I."/>
        </authorList>
    </citation>
    <scope>NUCLEOTIDE SEQUENCE</scope>
    <source>
        <strain evidence="2">CBS 121167</strain>
    </source>
</reference>
<feature type="compositionally biased region" description="Basic residues" evidence="1">
    <location>
        <begin position="515"/>
        <end position="525"/>
    </location>
</feature>
<keyword evidence="3" id="KW-1185">Reference proteome</keyword>
<feature type="compositionally biased region" description="Basic and acidic residues" evidence="1">
    <location>
        <begin position="553"/>
        <end position="562"/>
    </location>
</feature>
<feature type="compositionally biased region" description="Polar residues" evidence="1">
    <location>
        <begin position="106"/>
        <end position="131"/>
    </location>
</feature>
<feature type="compositionally biased region" description="Polar residues" evidence="1">
    <location>
        <begin position="150"/>
        <end position="168"/>
    </location>
</feature>
<feature type="region of interest" description="Disordered" evidence="1">
    <location>
        <begin position="231"/>
        <end position="250"/>
    </location>
</feature>
<feature type="region of interest" description="Disordered" evidence="1">
    <location>
        <begin position="343"/>
        <end position="390"/>
    </location>
</feature>
<feature type="compositionally biased region" description="Basic and acidic residues" evidence="1">
    <location>
        <begin position="288"/>
        <end position="300"/>
    </location>
</feature>
<dbReference type="AlphaFoldDB" id="A0A6A6B5G4"/>
<feature type="region of interest" description="Disordered" evidence="1">
    <location>
        <begin position="265"/>
        <end position="313"/>
    </location>
</feature>
<feature type="region of interest" description="Disordered" evidence="1">
    <location>
        <begin position="420"/>
        <end position="444"/>
    </location>
</feature>
<feature type="compositionally biased region" description="Low complexity" evidence="1">
    <location>
        <begin position="537"/>
        <end position="546"/>
    </location>
</feature>
<dbReference type="Proteomes" id="UP000799438">
    <property type="component" value="Unassembled WGS sequence"/>
</dbReference>
<feature type="compositionally biased region" description="Polar residues" evidence="1">
    <location>
        <begin position="202"/>
        <end position="219"/>
    </location>
</feature>
<feature type="compositionally biased region" description="Acidic residues" evidence="1">
    <location>
        <begin position="345"/>
        <end position="355"/>
    </location>
</feature>
<feature type="compositionally biased region" description="Basic and acidic residues" evidence="1">
    <location>
        <begin position="429"/>
        <end position="444"/>
    </location>
</feature>
<feature type="compositionally biased region" description="Low complexity" evidence="1">
    <location>
        <begin position="132"/>
        <end position="149"/>
    </location>
</feature>
<name>A0A6A6B5G4_9PEZI</name>
<feature type="region of interest" description="Disordered" evidence="1">
    <location>
        <begin position="70"/>
        <end position="223"/>
    </location>
</feature>